<dbReference type="PANTHER" id="PTHR22600">
    <property type="entry name" value="BETA-HEXOSAMINIDASE"/>
    <property type="match status" value="1"/>
</dbReference>
<dbReference type="Gene3D" id="3.30.379.10">
    <property type="entry name" value="Chitobiase/beta-hexosaminidase domain 2-like"/>
    <property type="match status" value="1"/>
</dbReference>
<keyword evidence="8" id="KW-0732">Signal</keyword>
<dbReference type="InterPro" id="IPR017853">
    <property type="entry name" value="GH"/>
</dbReference>
<dbReference type="InterPro" id="IPR015883">
    <property type="entry name" value="Glyco_hydro_20_cat"/>
</dbReference>
<evidence type="ECO:0000313" key="12">
    <source>
        <dbReference type="EMBL" id="MEY2182409.1"/>
    </source>
</evidence>
<keyword evidence="5" id="KW-0326">Glycosidase</keyword>
<protein>
    <recommendedName>
        <fullName evidence="3">beta-N-acetylhexosaminidase</fullName>
        <ecNumber evidence="3">3.2.1.52</ecNumber>
    </recommendedName>
    <alternativeName>
        <fullName evidence="6">Beta-N-acetylhexosaminidase</fullName>
    </alternativeName>
    <alternativeName>
        <fullName evidence="7">N-acetyl-beta-glucosaminidase</fullName>
    </alternativeName>
</protein>
<feature type="chain" id="PRO_5046554621" description="beta-N-acetylhexosaminidase" evidence="8">
    <location>
        <begin position="22"/>
        <end position="792"/>
    </location>
</feature>
<keyword evidence="13" id="KW-1185">Reference proteome</keyword>
<dbReference type="Gene3D" id="3.20.20.80">
    <property type="entry name" value="Glycosidases"/>
    <property type="match status" value="1"/>
</dbReference>
<dbReference type="PRINTS" id="PR00738">
    <property type="entry name" value="GLHYDRLASE20"/>
</dbReference>
<evidence type="ECO:0000256" key="1">
    <source>
        <dbReference type="ARBA" id="ARBA00001231"/>
    </source>
</evidence>
<dbReference type="InterPro" id="IPR029018">
    <property type="entry name" value="Hex-like_dom2"/>
</dbReference>
<name>A0ABV4ASR2_9GAMM</name>
<dbReference type="Proteomes" id="UP001562159">
    <property type="component" value="Unassembled WGS sequence"/>
</dbReference>
<dbReference type="Pfam" id="PF02838">
    <property type="entry name" value="Glyco_hydro_20b"/>
    <property type="match status" value="1"/>
</dbReference>
<organism evidence="12 13">
    <name type="scientific">Rhodanobacter humi</name>
    <dbReference type="NCBI Taxonomy" id="1888173"/>
    <lineage>
        <taxon>Bacteria</taxon>
        <taxon>Pseudomonadati</taxon>
        <taxon>Pseudomonadota</taxon>
        <taxon>Gammaproteobacteria</taxon>
        <taxon>Lysobacterales</taxon>
        <taxon>Rhodanobacteraceae</taxon>
        <taxon>Rhodanobacter</taxon>
    </lineage>
</organism>
<sequence length="792" mass="84873">MGKGLAAFAAAWLATMGIATATPAAPAWSLLPQPAHAYPAASPAVEIADGAVVAVHGADRPQLQAIVDRFVHLLADTRGLRLHATTAADARAAITFNIDPHADVAGGAGYRIVIDDQGIRITARTPRGAFYGSVTLWQLLTPPGWTRGSAAEVAAGVIDDHPRFAWRALLLDSGRHYQSVAEIERLIDWMSLDKLDVLLWHLTEDQGWRLDIPGYPALTKTGACRNAVGLDAELTGSPDQPYCGHYTAAEVREIVRYAAERYVTVVPGIDLPGHAQAAIAAYPWLGVTGQRPPVWTDWGVSPWLLKPDAKTLHFVDDVLDEVMRLFPSKYVSIGGDEADKQQWNASPAVQAQMHQLGLANMDQLQGWFTGQVAGHLTAHGRTPVGWDDELVAGATLPAAEVVMSWHGNDGERVALAALRQGHDVVMTPQESLYFDHYQSSLPDEWPGQPPMATLRQAYDTVVIPHGASAAEAGHVIGVQAGLWTELMPDFARDQHALYPRVAALAELGWSPAAAHDWHGFLQRLPAELERYRALGIGYADTAFAPAFDVTAGAGDTLRVALANQTGFGTIRYTTDGSAPTPASTAYVRPLTLAARDRTTLRAATFMPDGYPLAAPRMQVLDAATLLGRDSSQLASCSHQPGMRLGGRQPARGPRPVYTMDVGDMCWLWPQAPLAGVTHVNLSVARVTWRFGDEAKDAVVRPRVGAAGEFEIHADSCTGPLLARLPLTPAAQASGQTRLGAPIATTPGNGARDLCIVATGDPRDGQWALARITFSKGNTETGVPQGERRTGKR</sequence>
<feature type="domain" description="Beta-hexosaminidase bacterial type N-terminal" evidence="10">
    <location>
        <begin position="29"/>
        <end position="161"/>
    </location>
</feature>
<evidence type="ECO:0000256" key="7">
    <source>
        <dbReference type="ARBA" id="ARBA00033000"/>
    </source>
</evidence>
<evidence type="ECO:0000259" key="9">
    <source>
        <dbReference type="Pfam" id="PF00728"/>
    </source>
</evidence>
<proteinExistence type="inferred from homology"/>
<reference evidence="12 13" key="1">
    <citation type="submission" date="2024-07" db="EMBL/GenBank/DDBJ databases">
        <title>Molecular mechanisms and environmental adaptations of flagellar loss and biofilm growth of Rhodanobacter under environmental stress.</title>
        <authorList>
            <person name="Chen M."/>
        </authorList>
    </citation>
    <scope>NUCLEOTIDE SEQUENCE [LARGE SCALE GENOMIC DNA]</scope>
    <source>
        <strain evidence="12 13">RS22</strain>
    </source>
</reference>
<dbReference type="InterPro" id="IPR015882">
    <property type="entry name" value="HEX_bac_N"/>
</dbReference>
<dbReference type="SUPFAM" id="SSF55545">
    <property type="entry name" value="beta-N-acetylhexosaminidase-like domain"/>
    <property type="match status" value="1"/>
</dbReference>
<dbReference type="EMBL" id="JBGBPY010000001">
    <property type="protein sequence ID" value="MEY2182409.1"/>
    <property type="molecule type" value="Genomic_DNA"/>
</dbReference>
<accession>A0ABV4ASR2</accession>
<feature type="signal peptide" evidence="8">
    <location>
        <begin position="1"/>
        <end position="21"/>
    </location>
</feature>
<comment type="catalytic activity">
    <reaction evidence="1">
        <text>Hydrolysis of terminal non-reducing N-acetyl-D-hexosamine residues in N-acetyl-beta-D-hexosaminides.</text>
        <dbReference type="EC" id="3.2.1.52"/>
    </reaction>
</comment>
<feature type="domain" description="GH29D-like beta-sandwich" evidence="11">
    <location>
        <begin position="558"/>
        <end position="607"/>
    </location>
</feature>
<evidence type="ECO:0000259" key="11">
    <source>
        <dbReference type="Pfam" id="PF13290"/>
    </source>
</evidence>
<evidence type="ECO:0000256" key="3">
    <source>
        <dbReference type="ARBA" id="ARBA00012663"/>
    </source>
</evidence>
<dbReference type="CDD" id="cd06563">
    <property type="entry name" value="GH20_chitobiase-like"/>
    <property type="match status" value="1"/>
</dbReference>
<dbReference type="InterPro" id="IPR025705">
    <property type="entry name" value="Beta_hexosaminidase_sua/sub"/>
</dbReference>
<evidence type="ECO:0000256" key="5">
    <source>
        <dbReference type="ARBA" id="ARBA00023295"/>
    </source>
</evidence>
<dbReference type="Pfam" id="PF13290">
    <property type="entry name" value="CHB_HEX_C_1"/>
    <property type="match status" value="1"/>
</dbReference>
<evidence type="ECO:0000256" key="8">
    <source>
        <dbReference type="SAM" id="SignalP"/>
    </source>
</evidence>
<keyword evidence="4" id="KW-0378">Hydrolase</keyword>
<dbReference type="EC" id="3.2.1.52" evidence="3"/>
<evidence type="ECO:0000313" key="13">
    <source>
        <dbReference type="Proteomes" id="UP001562159"/>
    </source>
</evidence>
<comment type="similarity">
    <text evidence="2">Belongs to the glycosyl hydrolase 20 family.</text>
</comment>
<comment type="caution">
    <text evidence="12">The sequence shown here is derived from an EMBL/GenBank/DDBJ whole genome shotgun (WGS) entry which is preliminary data.</text>
</comment>
<gene>
    <name evidence="12" type="ORF">AB7878_08255</name>
</gene>
<dbReference type="PANTHER" id="PTHR22600:SF57">
    <property type="entry name" value="BETA-N-ACETYLHEXOSAMINIDASE"/>
    <property type="match status" value="1"/>
</dbReference>
<dbReference type="InterPro" id="IPR059177">
    <property type="entry name" value="GH29D-like_dom"/>
</dbReference>
<evidence type="ECO:0000259" key="10">
    <source>
        <dbReference type="Pfam" id="PF02838"/>
    </source>
</evidence>
<dbReference type="Pfam" id="PF00728">
    <property type="entry name" value="Glyco_hydro_20"/>
    <property type="match status" value="1"/>
</dbReference>
<evidence type="ECO:0000256" key="2">
    <source>
        <dbReference type="ARBA" id="ARBA00006285"/>
    </source>
</evidence>
<feature type="domain" description="Glycoside hydrolase family 20 catalytic" evidence="9">
    <location>
        <begin position="164"/>
        <end position="511"/>
    </location>
</feature>
<dbReference type="SUPFAM" id="SSF51445">
    <property type="entry name" value="(Trans)glycosidases"/>
    <property type="match status" value="1"/>
</dbReference>
<evidence type="ECO:0000256" key="6">
    <source>
        <dbReference type="ARBA" id="ARBA00030512"/>
    </source>
</evidence>
<evidence type="ECO:0000256" key="4">
    <source>
        <dbReference type="ARBA" id="ARBA00022801"/>
    </source>
</evidence>